<name>A0AAU9WES1_9CNID</name>
<gene>
    <name evidence="2" type="ORF">PMEA_00002913</name>
</gene>
<dbReference type="AlphaFoldDB" id="A0AAU9WES1"/>
<feature type="compositionally biased region" description="Low complexity" evidence="1">
    <location>
        <begin position="80"/>
        <end position="93"/>
    </location>
</feature>
<feature type="region of interest" description="Disordered" evidence="1">
    <location>
        <begin position="80"/>
        <end position="125"/>
    </location>
</feature>
<dbReference type="EMBL" id="CALNXJ010000011">
    <property type="protein sequence ID" value="CAH3109291.1"/>
    <property type="molecule type" value="Genomic_DNA"/>
</dbReference>
<evidence type="ECO:0000313" key="3">
    <source>
        <dbReference type="Proteomes" id="UP001159428"/>
    </source>
</evidence>
<keyword evidence="3" id="KW-1185">Reference proteome</keyword>
<dbReference type="Proteomes" id="UP001159428">
    <property type="component" value="Unassembled WGS sequence"/>
</dbReference>
<organism evidence="2 3">
    <name type="scientific">Pocillopora meandrina</name>
    <dbReference type="NCBI Taxonomy" id="46732"/>
    <lineage>
        <taxon>Eukaryota</taxon>
        <taxon>Metazoa</taxon>
        <taxon>Cnidaria</taxon>
        <taxon>Anthozoa</taxon>
        <taxon>Hexacorallia</taxon>
        <taxon>Scleractinia</taxon>
        <taxon>Astrocoeniina</taxon>
        <taxon>Pocilloporidae</taxon>
        <taxon>Pocillopora</taxon>
    </lineage>
</organism>
<accession>A0AAU9WES1</accession>
<sequence>MVTRIDHSNWPLKTRVSNLQRPKSVCILPMHPLKTDVYTTSARVSKALEYTQDKRGYIFTRMPQEKLTVSNIRTTISPSRSLSRTSLYTTSQTPSRLTPDTSSMRNTKRALDAGSSMSTLRSQTTESGSISLVPGVFQGRNPRPRIFVRYRQLSSEERVIEWLYKYCTHPLKTLPLL</sequence>
<reference evidence="2 3" key="1">
    <citation type="submission" date="2022-05" db="EMBL/GenBank/DDBJ databases">
        <authorList>
            <consortium name="Genoscope - CEA"/>
            <person name="William W."/>
        </authorList>
    </citation>
    <scope>NUCLEOTIDE SEQUENCE [LARGE SCALE GENOMIC DNA]</scope>
</reference>
<comment type="caution">
    <text evidence="2">The sequence shown here is derived from an EMBL/GenBank/DDBJ whole genome shotgun (WGS) entry which is preliminary data.</text>
</comment>
<proteinExistence type="predicted"/>
<protein>
    <submittedName>
        <fullName evidence="2">Uncharacterized protein</fullName>
    </submittedName>
</protein>
<evidence type="ECO:0000313" key="2">
    <source>
        <dbReference type="EMBL" id="CAH3109291.1"/>
    </source>
</evidence>
<feature type="compositionally biased region" description="Polar residues" evidence="1">
    <location>
        <begin position="94"/>
        <end position="105"/>
    </location>
</feature>
<evidence type="ECO:0000256" key="1">
    <source>
        <dbReference type="SAM" id="MobiDB-lite"/>
    </source>
</evidence>
<feature type="compositionally biased region" description="Polar residues" evidence="1">
    <location>
        <begin position="115"/>
        <end position="125"/>
    </location>
</feature>